<dbReference type="SUPFAM" id="SSF48452">
    <property type="entry name" value="TPR-like"/>
    <property type="match status" value="4"/>
</dbReference>
<proteinExistence type="predicted"/>
<protein>
    <recommendedName>
        <fullName evidence="5">Superkiller protein 3</fullName>
    </recommendedName>
</protein>
<dbReference type="PANTHER" id="PTHR15704:SF7">
    <property type="entry name" value="SUPERKILLER COMPLEX PROTEIN 3"/>
    <property type="match status" value="1"/>
</dbReference>
<dbReference type="Gene3D" id="1.25.40.10">
    <property type="entry name" value="Tetratricopeptide repeat domain"/>
    <property type="match status" value="3"/>
</dbReference>
<sequence length="1575" mass="172140">MSATLLKQMLVDAAALLKAERYQEAQDAARRVTQFDPNNFQAFMCVGLASFHLQQWGDCEEAYRRASDLKPEMPAPWKHLVDLFQAKHDLKNKLEPMEKLVAINLRSKKFKRCQKWVAEVATTALELKMLPKAFDAWYSLVGKQTGAFGQLSMEETPNEELPSVLTIWLDLVDLLQRPGFSLSACTGNYSMEEIASQCLAAASRSNWKVCNDELSALRSRVDVAIAFFMRSYLDLLKTSKTKHALLKTIDAVAMSIVEWFPASKTPAEFLLLRSEDQDSPIELDKAKEVAATLFASHPKSPMALTFRAVDCLCDGNSSEAREHLVEALAGYASSSFQECALCIRTQIELASIALAARDVEGCLNRLALAKKVVANKTTFLGSEGPLPEIYSEVKLLFMTATARECSGEVEKALEHYRSVIKSGDLRFAVKAAISAAELMASKAQPQEAFDILSSVSTPDLENESVAATVLCLRGWLHFQLGDIKQAQTLLEANVSKIDPGDVSGRGRALKRLAIVYWHLGGSDQTAKTGCFGHLLQAAKLTPSDAEIFAWLGKWYEDIADDVTRAEKCFLKALSLSPTDELAGIGLSNLYDLQGKYTANVTLWQRVTEGQVTAPTWALLRLVQHLVEQNNEAAVGKMHLVLRNDPMNARYWVILAHVYQNFDKQVSAQRSYLKVIDLGEDNWCVRCELAKIEGSLLLFDDALERIRPVVTGELQNGEPDVAAASMFYSDLLFQQAKYLCAEGLYGSAAANLKEASRIMKGLPSTVSLSGSVEACKLIGDIHCFAFHLSPENFSSEESSWVDFISAGRKAYEAAVLLARKCEKETTDGPDVVAVSERYYDVGLSYWYEAEAINNVHGHCTSAFSIQKGPAGSDNNVPIIKLKAKALMNFKLALQEDPSCSLAWNGLALVSDNLLVKQFAWTRSIQTGSSSDATWANLGMFYLSHADVVPTLASLARKSFLQLQSINPSNPSMWNGYAMLARRQGDTAVQQMKTIEAFDCALQTGLDLDALLGLCMALLDCGDSIDESITGAPEHGNEQLMFFLKKYLERDPYYGHAWHALGIVQHRLGLYSNALTSYTRAASSSQALEGLEWNTLVTTLGEHSLTTQSLATNETALLQKIATLIKPSAGGSIALEAIVQAHLLYRQSKGGEALDLLQELLSNANLQTRENDVVASVGLSMSGLLIDNFPPEASRLATVCKNHLLSSVHQAESSLSRRDYLDLLSMELFERWIGTDEAYLTRMQALSQTSGGVSSSALWVRLSFAAVDSQTLHVSSCLAEYLRAPANSLPSPGEETDDRSLLDSLVGLFKAGPSGTEGLCRDAQKLIRAQPWNPQAYVVAGASILKRMSLQATDEPIDEVLRQLLRLLQTGLSLSISASKNEYDSAQLELLTSYCFVRLGMHDQAIATVNNALHRVATDTKCGAMARSVDTDLLEARLLSVFDPAKAISKYLATVAAVSDSGQLVPILLELGGLYEEHQLLDAAINVWKLVASLTATMTAGSDDTGDDASSAATTTSSHSDIGVCFFANLRLSLIHGKKSNVKMARKHIKMAATLVEADPNFDSSTVVAFVSEVLAN</sequence>
<dbReference type="EMBL" id="CAKLBY020000016">
    <property type="protein sequence ID" value="CAK7899720.1"/>
    <property type="molecule type" value="Genomic_DNA"/>
</dbReference>
<keyword evidence="2" id="KW-0802">TPR repeat</keyword>
<evidence type="ECO:0000313" key="4">
    <source>
        <dbReference type="Proteomes" id="UP001162060"/>
    </source>
</evidence>
<name>A0AAV1T3M0_9STRA</name>
<evidence type="ECO:0000256" key="1">
    <source>
        <dbReference type="ARBA" id="ARBA00022737"/>
    </source>
</evidence>
<dbReference type="GO" id="GO:0006401">
    <property type="term" value="P:RNA catabolic process"/>
    <property type="evidence" value="ECO:0007669"/>
    <property type="project" value="InterPro"/>
</dbReference>
<dbReference type="InterPro" id="IPR019734">
    <property type="entry name" value="TPR_rpt"/>
</dbReference>
<dbReference type="SUPFAM" id="SSF81901">
    <property type="entry name" value="HCP-like"/>
    <property type="match status" value="1"/>
</dbReference>
<dbReference type="SMART" id="SM00028">
    <property type="entry name" value="TPR"/>
    <property type="match status" value="7"/>
</dbReference>
<evidence type="ECO:0000313" key="3">
    <source>
        <dbReference type="EMBL" id="CAK7899720.1"/>
    </source>
</evidence>
<gene>
    <name evidence="3" type="ORF">PM001_LOCUS1930</name>
</gene>
<reference evidence="3" key="1">
    <citation type="submission" date="2024-01" db="EMBL/GenBank/DDBJ databases">
        <authorList>
            <person name="Webb A."/>
        </authorList>
    </citation>
    <scope>NUCLEOTIDE SEQUENCE</scope>
    <source>
        <strain evidence="3">Pm1</strain>
    </source>
</reference>
<dbReference type="GO" id="GO:0055087">
    <property type="term" value="C:Ski complex"/>
    <property type="evidence" value="ECO:0007669"/>
    <property type="project" value="InterPro"/>
</dbReference>
<comment type="caution">
    <text evidence="3">The sequence shown here is derived from an EMBL/GenBank/DDBJ whole genome shotgun (WGS) entry which is preliminary data.</text>
</comment>
<evidence type="ECO:0008006" key="5">
    <source>
        <dbReference type="Google" id="ProtNLM"/>
    </source>
</evidence>
<dbReference type="InterPro" id="IPR011990">
    <property type="entry name" value="TPR-like_helical_dom_sf"/>
</dbReference>
<dbReference type="PANTHER" id="PTHR15704">
    <property type="entry name" value="SUPERKILLER 3 PROTEIN-RELATED"/>
    <property type="match status" value="1"/>
</dbReference>
<evidence type="ECO:0000256" key="2">
    <source>
        <dbReference type="ARBA" id="ARBA00022803"/>
    </source>
</evidence>
<dbReference type="Proteomes" id="UP001162060">
    <property type="component" value="Unassembled WGS sequence"/>
</dbReference>
<organism evidence="3 4">
    <name type="scientific">Peronospora matthiolae</name>
    <dbReference type="NCBI Taxonomy" id="2874970"/>
    <lineage>
        <taxon>Eukaryota</taxon>
        <taxon>Sar</taxon>
        <taxon>Stramenopiles</taxon>
        <taxon>Oomycota</taxon>
        <taxon>Peronosporomycetes</taxon>
        <taxon>Peronosporales</taxon>
        <taxon>Peronosporaceae</taxon>
        <taxon>Peronospora</taxon>
    </lineage>
</organism>
<keyword evidence="1" id="KW-0677">Repeat</keyword>
<dbReference type="InterPro" id="IPR039226">
    <property type="entry name" value="Ski3/TTC37"/>
</dbReference>
<accession>A0AAV1T3M0</accession>